<dbReference type="InterPro" id="IPR001650">
    <property type="entry name" value="Helicase_C-like"/>
</dbReference>
<evidence type="ECO:0000256" key="4">
    <source>
        <dbReference type="ARBA" id="ARBA00022806"/>
    </source>
</evidence>
<proteinExistence type="inferred from homology"/>
<dbReference type="SUPFAM" id="SSF52540">
    <property type="entry name" value="P-loop containing nucleoside triphosphate hydrolases"/>
    <property type="match status" value="2"/>
</dbReference>
<sequence length="579" mass="64216">MVLRRGVKLQYEGALTTGRPNRPRTERIKGGVSDGPLIVQSDKTVLLEVDHDRAADARIAIAPFAELERAPEHVHTYRVTPLALWNARAAGHDAEQVVDALTTYSRFPVPQPLLIDIVDTMGRYGRLQIHGDPAHGLVMTTTDRAVLAEVQRSKKIKPMLGVQVDEDTVAVHPSERGRLKQALLKVGWPAEDLAGYVDGEAHPISLEEDGWALREYQRQASDSFWAGGSGVVVLPCGAGKTLVGAAAMAQAQATTLILVTNTVAGRQWKRELVARTSLTEDEIGEYSGEKKEIRPVTIATYQVITRKSKGEYKHLELFDSRDWGLVVYDEVHLLPAPVFRMTADLQSRRRLGLTATLVREDGREGDVFSLIGPKRFDVPWRDIEAQGWIAPADCVEVRVTLTEGERLAYATADAEERYRLASTAHTKTAVIKNVVEAHEGEPTLIIGAYLDQLEELGAALDAPIIQGSTKNKEREALFDRFRKGEINKLVVSKVANFSIDLPEATVAIQVSGTFGSRQEEAQRLGRLLRPKEDGRQAHFYSVVSRDTVDTDYAAHRQRFLAEQGYAYRIIDSDDLLRPL</sequence>
<reference evidence="13" key="1">
    <citation type="journal article" date="2019" name="Int. J. Syst. Evol. Microbiol.">
        <title>The Global Catalogue of Microorganisms (GCM) 10K type strain sequencing project: providing services to taxonomists for standard genome sequencing and annotation.</title>
        <authorList>
            <consortium name="The Broad Institute Genomics Platform"/>
            <consortium name="The Broad Institute Genome Sequencing Center for Infectious Disease"/>
            <person name="Wu L."/>
            <person name="Ma J."/>
        </authorList>
    </citation>
    <scope>NUCLEOTIDE SEQUENCE [LARGE SCALE GENOMIC DNA]</scope>
    <source>
        <strain evidence="13">JCM 13023</strain>
    </source>
</reference>
<dbReference type="Proteomes" id="UP001500653">
    <property type="component" value="Unassembled WGS sequence"/>
</dbReference>
<dbReference type="Gene3D" id="3.40.50.300">
    <property type="entry name" value="P-loop containing nucleotide triphosphate hydrolases"/>
    <property type="match status" value="2"/>
</dbReference>
<dbReference type="NCBIfam" id="NF045503">
    <property type="entry name" value="repair_heli_XPB"/>
    <property type="match status" value="1"/>
</dbReference>
<dbReference type="PROSITE" id="PS51194">
    <property type="entry name" value="HELICASE_CTER"/>
    <property type="match status" value="1"/>
</dbReference>
<dbReference type="SMART" id="SM00487">
    <property type="entry name" value="DEXDc"/>
    <property type="match status" value="1"/>
</dbReference>
<dbReference type="PROSITE" id="PS51192">
    <property type="entry name" value="HELICASE_ATP_BIND_1"/>
    <property type="match status" value="1"/>
</dbReference>
<name>A0ABP4GSW4_9PSEU</name>
<evidence type="ECO:0000256" key="2">
    <source>
        <dbReference type="ARBA" id="ARBA00022741"/>
    </source>
</evidence>
<dbReference type="InterPro" id="IPR014001">
    <property type="entry name" value="Helicase_ATP-bd"/>
</dbReference>
<keyword evidence="6" id="KW-0413">Isomerase</keyword>
<dbReference type="PANTHER" id="PTHR11274">
    <property type="entry name" value="RAD25/XP-B DNA REPAIR HELICASE"/>
    <property type="match status" value="1"/>
</dbReference>
<dbReference type="GO" id="GO:0004386">
    <property type="term" value="F:helicase activity"/>
    <property type="evidence" value="ECO:0007669"/>
    <property type="project" value="UniProtKB-KW"/>
</dbReference>
<dbReference type="Pfam" id="PF16203">
    <property type="entry name" value="ERCC3_RAD25_C"/>
    <property type="match status" value="1"/>
</dbReference>
<keyword evidence="4 12" id="KW-0347">Helicase</keyword>
<comment type="catalytic activity">
    <reaction evidence="7">
        <text>Couples ATP hydrolysis with the unwinding of duplex DNA by translocating in the 3'-5' direction.</text>
        <dbReference type="EC" id="5.6.2.4"/>
    </reaction>
</comment>
<dbReference type="CDD" id="cd18789">
    <property type="entry name" value="SF2_C_XPB"/>
    <property type="match status" value="1"/>
</dbReference>
<dbReference type="Pfam" id="PF04851">
    <property type="entry name" value="ResIII"/>
    <property type="match status" value="1"/>
</dbReference>
<keyword evidence="5" id="KW-0067">ATP-binding</keyword>
<evidence type="ECO:0000256" key="5">
    <source>
        <dbReference type="ARBA" id="ARBA00022840"/>
    </source>
</evidence>
<keyword evidence="2" id="KW-0547">Nucleotide-binding</keyword>
<accession>A0ABP4GSW4</accession>
<organism evidence="12 13">
    <name type="scientific">Prauserella halophila</name>
    <dbReference type="NCBI Taxonomy" id="185641"/>
    <lineage>
        <taxon>Bacteria</taxon>
        <taxon>Bacillati</taxon>
        <taxon>Actinomycetota</taxon>
        <taxon>Actinomycetes</taxon>
        <taxon>Pseudonocardiales</taxon>
        <taxon>Pseudonocardiaceae</taxon>
        <taxon>Prauserella</taxon>
    </lineage>
</organism>
<keyword evidence="13" id="KW-1185">Reference proteome</keyword>
<dbReference type="SMART" id="SM00490">
    <property type="entry name" value="HELICc"/>
    <property type="match status" value="1"/>
</dbReference>
<comment type="similarity">
    <text evidence="1">Belongs to the helicase family. RAD25/XPB subfamily.</text>
</comment>
<dbReference type="InterPro" id="IPR027417">
    <property type="entry name" value="P-loop_NTPase"/>
</dbReference>
<dbReference type="Pfam" id="PF13625">
    <property type="entry name" value="Helicase_C_3"/>
    <property type="match status" value="1"/>
</dbReference>
<dbReference type="InterPro" id="IPR032438">
    <property type="entry name" value="ERCC3_RAD25_C"/>
</dbReference>
<evidence type="ECO:0000256" key="6">
    <source>
        <dbReference type="ARBA" id="ARBA00023235"/>
    </source>
</evidence>
<dbReference type="PRINTS" id="PR00851">
    <property type="entry name" value="XRODRMPGMNTB"/>
</dbReference>
<feature type="domain" description="Helicase ATP-binding" evidence="10">
    <location>
        <begin position="221"/>
        <end position="375"/>
    </location>
</feature>
<dbReference type="EC" id="5.6.2.4" evidence="8"/>
<comment type="catalytic activity">
    <reaction evidence="9">
        <text>ATP + H2O = ADP + phosphate + H(+)</text>
        <dbReference type="Rhea" id="RHEA:13065"/>
        <dbReference type="ChEBI" id="CHEBI:15377"/>
        <dbReference type="ChEBI" id="CHEBI:15378"/>
        <dbReference type="ChEBI" id="CHEBI:30616"/>
        <dbReference type="ChEBI" id="CHEBI:43474"/>
        <dbReference type="ChEBI" id="CHEBI:456216"/>
        <dbReference type="EC" id="5.6.2.4"/>
    </reaction>
</comment>
<evidence type="ECO:0000256" key="1">
    <source>
        <dbReference type="ARBA" id="ARBA00006637"/>
    </source>
</evidence>
<evidence type="ECO:0000256" key="3">
    <source>
        <dbReference type="ARBA" id="ARBA00022801"/>
    </source>
</evidence>
<evidence type="ECO:0000259" key="10">
    <source>
        <dbReference type="PROSITE" id="PS51192"/>
    </source>
</evidence>
<dbReference type="EMBL" id="BAAALN010000005">
    <property type="protein sequence ID" value="GAA1237164.1"/>
    <property type="molecule type" value="Genomic_DNA"/>
</dbReference>
<protein>
    <recommendedName>
        <fullName evidence="8">DNA 3'-5' helicase</fullName>
        <ecNumber evidence="8">5.6.2.4</ecNumber>
    </recommendedName>
</protein>
<feature type="domain" description="Helicase C-terminal" evidence="11">
    <location>
        <begin position="430"/>
        <end position="576"/>
    </location>
</feature>
<keyword evidence="3" id="KW-0378">Hydrolase</keyword>
<evidence type="ECO:0000256" key="9">
    <source>
        <dbReference type="ARBA" id="ARBA00048988"/>
    </source>
</evidence>
<comment type="caution">
    <text evidence="12">The sequence shown here is derived from an EMBL/GenBank/DDBJ whole genome shotgun (WGS) entry which is preliminary data.</text>
</comment>
<dbReference type="InterPro" id="IPR050615">
    <property type="entry name" value="ATP-dep_DNA_Helicase"/>
</dbReference>
<evidence type="ECO:0000256" key="8">
    <source>
        <dbReference type="ARBA" id="ARBA00034808"/>
    </source>
</evidence>
<evidence type="ECO:0000313" key="13">
    <source>
        <dbReference type="Proteomes" id="UP001500653"/>
    </source>
</evidence>
<dbReference type="InterPro" id="IPR032830">
    <property type="entry name" value="XPB/Ssl2_N"/>
</dbReference>
<evidence type="ECO:0000259" key="11">
    <source>
        <dbReference type="PROSITE" id="PS51194"/>
    </source>
</evidence>
<dbReference type="PANTHER" id="PTHR11274:SF0">
    <property type="entry name" value="GENERAL TRANSCRIPTION AND DNA REPAIR FACTOR IIH HELICASE SUBUNIT XPB"/>
    <property type="match status" value="1"/>
</dbReference>
<gene>
    <name evidence="12" type="ORF">GCM10009676_21910</name>
</gene>
<dbReference type="InterPro" id="IPR006935">
    <property type="entry name" value="Helicase/UvrB_N"/>
</dbReference>
<evidence type="ECO:0000313" key="12">
    <source>
        <dbReference type="EMBL" id="GAA1237164.1"/>
    </source>
</evidence>
<evidence type="ECO:0000256" key="7">
    <source>
        <dbReference type="ARBA" id="ARBA00034617"/>
    </source>
</evidence>